<dbReference type="GO" id="GO:0006397">
    <property type="term" value="P:mRNA processing"/>
    <property type="evidence" value="ECO:0007669"/>
    <property type="project" value="UniProtKB-KW"/>
</dbReference>
<evidence type="ECO:0000259" key="10">
    <source>
        <dbReference type="PROSITE" id="PS50304"/>
    </source>
</evidence>
<dbReference type="SUPFAM" id="SSF63748">
    <property type="entry name" value="Tudor/PWWP/MBT"/>
    <property type="match status" value="1"/>
</dbReference>
<dbReference type="GO" id="GO:0030018">
    <property type="term" value="C:Z disc"/>
    <property type="evidence" value="ECO:0007669"/>
    <property type="project" value="UniProtKB-SubCell"/>
</dbReference>
<keyword evidence="6" id="KW-0508">mRNA splicing</keyword>
<feature type="region of interest" description="Disordered" evidence="9">
    <location>
        <begin position="142"/>
        <end position="187"/>
    </location>
</feature>
<dbReference type="InterPro" id="IPR002999">
    <property type="entry name" value="Tudor"/>
</dbReference>
<feature type="compositionally biased region" description="Polar residues" evidence="9">
    <location>
        <begin position="53"/>
        <end position="66"/>
    </location>
</feature>
<accession>A0A6P7U6I0</accession>
<reference evidence="12" key="1">
    <citation type="submission" date="2025-08" db="UniProtKB">
        <authorList>
            <consortium name="RefSeq"/>
        </authorList>
    </citation>
    <scope>IDENTIFICATION</scope>
</reference>
<dbReference type="RefSeq" id="XP_029656591.1">
    <property type="nucleotide sequence ID" value="XM_029800731.2"/>
</dbReference>
<dbReference type="CDD" id="cd20398">
    <property type="entry name" value="Tudor_SMN"/>
    <property type="match status" value="1"/>
</dbReference>
<dbReference type="InterPro" id="IPR049481">
    <property type="entry name" value="SMN_G2-BD"/>
</dbReference>
<dbReference type="InterPro" id="IPR010304">
    <property type="entry name" value="SMN_Tudor"/>
</dbReference>
<dbReference type="InterPro" id="IPR047298">
    <property type="entry name" value="Tudor_SMN_eumet"/>
</dbReference>
<dbReference type="InterPro" id="IPR047313">
    <property type="entry name" value="SMN_C"/>
</dbReference>
<keyword evidence="11" id="KW-1185">Reference proteome</keyword>
<evidence type="ECO:0000256" key="4">
    <source>
        <dbReference type="ARBA" id="ARBA00022490"/>
    </source>
</evidence>
<evidence type="ECO:0000256" key="2">
    <source>
        <dbReference type="ARBA" id="ARBA00004408"/>
    </source>
</evidence>
<dbReference type="Pfam" id="PF06003">
    <property type="entry name" value="SMN_Tudor"/>
    <property type="match status" value="1"/>
</dbReference>
<feature type="region of interest" description="Disordered" evidence="9">
    <location>
        <begin position="48"/>
        <end position="69"/>
    </location>
</feature>
<dbReference type="CDD" id="cd22852">
    <property type="entry name" value="SMN_C"/>
    <property type="match status" value="1"/>
</dbReference>
<dbReference type="PANTHER" id="PTHR39267:SF1">
    <property type="entry name" value="SURVIVAL MOTOR NEURON PROTEIN"/>
    <property type="match status" value="1"/>
</dbReference>
<dbReference type="KEGG" id="osn:115230587"/>
<dbReference type="Proteomes" id="UP000515154">
    <property type="component" value="Linkage group LG2"/>
</dbReference>
<protein>
    <submittedName>
        <fullName evidence="12">Survival motor neuron protein isoform X1</fullName>
    </submittedName>
</protein>
<dbReference type="InterPro" id="IPR040424">
    <property type="entry name" value="Smn1"/>
</dbReference>
<comment type="subcellular location">
    <subcellularLocation>
        <location evidence="1">Cytoplasm</location>
        <location evidence="1">Myofibril</location>
        <location evidence="1">Sarcomere</location>
        <location evidence="1">Z line</location>
    </subcellularLocation>
    <subcellularLocation>
        <location evidence="2">Nucleus</location>
        <location evidence="2">Cajal body</location>
    </subcellularLocation>
    <subcellularLocation>
        <location evidence="8">Nucleus</location>
        <location evidence="8">Gem</location>
    </subcellularLocation>
</comment>
<dbReference type="AlphaFoldDB" id="A0A6P7U6I0"/>
<proteinExistence type="inferred from homology"/>
<dbReference type="Gene3D" id="2.30.30.140">
    <property type="match status" value="1"/>
</dbReference>
<evidence type="ECO:0000313" key="11">
    <source>
        <dbReference type="Proteomes" id="UP000515154"/>
    </source>
</evidence>
<evidence type="ECO:0000256" key="7">
    <source>
        <dbReference type="ARBA" id="ARBA00023242"/>
    </source>
</evidence>
<dbReference type="PROSITE" id="PS50304">
    <property type="entry name" value="TUDOR"/>
    <property type="match status" value="1"/>
</dbReference>
<evidence type="ECO:0000256" key="3">
    <source>
        <dbReference type="ARBA" id="ARBA00005371"/>
    </source>
</evidence>
<dbReference type="Pfam" id="PF20635">
    <property type="entry name" value="SMN_YG-box"/>
    <property type="match status" value="1"/>
</dbReference>
<keyword evidence="4" id="KW-0963">Cytoplasm</keyword>
<dbReference type="SMART" id="SM00333">
    <property type="entry name" value="TUDOR"/>
    <property type="match status" value="1"/>
</dbReference>
<evidence type="ECO:0000256" key="8">
    <source>
        <dbReference type="ARBA" id="ARBA00034695"/>
    </source>
</evidence>
<evidence type="ECO:0000256" key="6">
    <source>
        <dbReference type="ARBA" id="ARBA00023187"/>
    </source>
</evidence>
<dbReference type="Pfam" id="PF20636">
    <property type="entry name" value="SMN_G2-BD"/>
    <property type="match status" value="1"/>
</dbReference>
<evidence type="ECO:0000256" key="9">
    <source>
        <dbReference type="SAM" id="MobiDB-lite"/>
    </source>
</evidence>
<dbReference type="Gene3D" id="3.40.190.10">
    <property type="entry name" value="Periplasmic binding protein-like II"/>
    <property type="match status" value="1"/>
</dbReference>
<dbReference type="GO" id="GO:0003723">
    <property type="term" value="F:RNA binding"/>
    <property type="evidence" value="ECO:0007669"/>
    <property type="project" value="InterPro"/>
</dbReference>
<sequence>MLQELCGGLLQFEAMMIFDTDDSDIWDDTALIKAYDNAVDNIKAQLDDKMDSEQSPTNENVNCQQSRKSKKQTKKKNKCKWKVGDECLATYTEDCLLYEAKIISINYEDDTCFVRYSGYGNEEQQQLCDLLLPDSKSFTSDAQMDSSKCYHNEPAQSQKSHKRRSGKNKSAKGKNCDKSSSNPWMPPFLGMPNGANPFAGMYAPPWAGMPSPHRHMNLPNIPPPPPPMASWDMDNNEALCSMLMSWYMSGYHTGYYQGLKSKQN</sequence>
<comment type="similarity">
    <text evidence="3">Belongs to the SMN family.</text>
</comment>
<evidence type="ECO:0000256" key="5">
    <source>
        <dbReference type="ARBA" id="ARBA00022664"/>
    </source>
</evidence>
<feature type="domain" description="Tudor" evidence="10">
    <location>
        <begin position="80"/>
        <end position="140"/>
    </location>
</feature>
<evidence type="ECO:0000256" key="1">
    <source>
        <dbReference type="ARBA" id="ARBA00004216"/>
    </source>
</evidence>
<dbReference type="GO" id="GO:0097504">
    <property type="term" value="C:Gemini of Cajal bodies"/>
    <property type="evidence" value="ECO:0007669"/>
    <property type="project" value="UniProtKB-SubCell"/>
</dbReference>
<dbReference type="GO" id="GO:0008380">
    <property type="term" value="P:RNA splicing"/>
    <property type="evidence" value="ECO:0007669"/>
    <property type="project" value="UniProtKB-KW"/>
</dbReference>
<dbReference type="GO" id="GO:0015030">
    <property type="term" value="C:Cajal body"/>
    <property type="evidence" value="ECO:0007669"/>
    <property type="project" value="UniProtKB-SubCell"/>
</dbReference>
<feature type="compositionally biased region" description="Basic residues" evidence="9">
    <location>
        <begin position="159"/>
        <end position="172"/>
    </location>
</feature>
<keyword evidence="7" id="KW-0539">Nucleus</keyword>
<keyword evidence="5" id="KW-0507">mRNA processing</keyword>
<dbReference type="PANTHER" id="PTHR39267">
    <property type="entry name" value="SURVIVAL MOTOR NEURON-LIKE PROTEIN 1"/>
    <property type="match status" value="1"/>
</dbReference>
<name>A0A6P7U6I0_9MOLL</name>
<gene>
    <name evidence="12" type="primary">LOC115230587</name>
</gene>
<organism evidence="11 12">
    <name type="scientific">Octopus sinensis</name>
    <name type="common">East Asian common octopus</name>
    <dbReference type="NCBI Taxonomy" id="2607531"/>
    <lineage>
        <taxon>Eukaryota</taxon>
        <taxon>Metazoa</taxon>
        <taxon>Spiralia</taxon>
        <taxon>Lophotrochozoa</taxon>
        <taxon>Mollusca</taxon>
        <taxon>Cephalopoda</taxon>
        <taxon>Coleoidea</taxon>
        <taxon>Octopodiformes</taxon>
        <taxon>Octopoda</taxon>
        <taxon>Incirrata</taxon>
        <taxon>Octopodidae</taxon>
        <taxon>Octopus</taxon>
    </lineage>
</organism>
<evidence type="ECO:0000313" key="12">
    <source>
        <dbReference type="RefSeq" id="XP_029656591.1"/>
    </source>
</evidence>